<dbReference type="PANTHER" id="PTHR30345">
    <property type="entry name" value="RIBOSE-5-PHOSPHATE ISOMERASE B"/>
    <property type="match status" value="1"/>
</dbReference>
<keyword evidence="11" id="KW-1185">Reference proteome</keyword>
<dbReference type="NCBIfam" id="NF004051">
    <property type="entry name" value="PRK05571.1"/>
    <property type="match status" value="1"/>
</dbReference>
<protein>
    <recommendedName>
        <fullName evidence="6">Ribose-5-phosphate isomerase B</fullName>
        <ecNumber evidence="5">5.3.1.6</ecNumber>
    </recommendedName>
    <alternativeName>
        <fullName evidence="9">Phosphoriboisomerase B</fullName>
    </alternativeName>
</protein>
<dbReference type="InterPro" id="IPR011860">
    <property type="entry name" value="Rib-5-P_Isoase_Actino"/>
</dbReference>
<dbReference type="InterPro" id="IPR003500">
    <property type="entry name" value="RpiB_LacA_LacB"/>
</dbReference>
<gene>
    <name evidence="10" type="ORF">GCM10011610_50890</name>
</gene>
<dbReference type="Gene3D" id="3.40.1400.10">
    <property type="entry name" value="Sugar-phosphate isomerase, RpiB/LacA/LacB"/>
    <property type="match status" value="1"/>
</dbReference>
<dbReference type="NCBIfam" id="TIGR00689">
    <property type="entry name" value="rpiB_lacA_lacB"/>
    <property type="match status" value="1"/>
</dbReference>
<evidence type="ECO:0000256" key="1">
    <source>
        <dbReference type="ARBA" id="ARBA00001713"/>
    </source>
</evidence>
<name>A0ABQ2KRD8_9NOCA</name>
<evidence type="ECO:0000256" key="4">
    <source>
        <dbReference type="ARBA" id="ARBA00011738"/>
    </source>
</evidence>
<keyword evidence="7 10" id="KW-0413">Isomerase</keyword>
<evidence type="ECO:0000313" key="10">
    <source>
        <dbReference type="EMBL" id="GGN91051.1"/>
    </source>
</evidence>
<comment type="caution">
    <text evidence="10">The sequence shown here is derived from an EMBL/GenBank/DDBJ whole genome shotgun (WGS) entry which is preliminary data.</text>
</comment>
<comment type="subunit">
    <text evidence="4">Homodimer.</text>
</comment>
<evidence type="ECO:0000313" key="11">
    <source>
        <dbReference type="Proteomes" id="UP000658127"/>
    </source>
</evidence>
<dbReference type="InterPro" id="IPR036569">
    <property type="entry name" value="RpiB_LacA_LacB_sf"/>
</dbReference>
<comment type="similarity">
    <text evidence="3">Belongs to the LacAB/RpiB family.</text>
</comment>
<evidence type="ECO:0000256" key="6">
    <source>
        <dbReference type="ARBA" id="ARBA00014007"/>
    </source>
</evidence>
<evidence type="ECO:0000256" key="7">
    <source>
        <dbReference type="ARBA" id="ARBA00023235"/>
    </source>
</evidence>
<organism evidence="10 11">
    <name type="scientific">Nocardia rhizosphaerihabitans</name>
    <dbReference type="NCBI Taxonomy" id="1691570"/>
    <lineage>
        <taxon>Bacteria</taxon>
        <taxon>Bacillati</taxon>
        <taxon>Actinomycetota</taxon>
        <taxon>Actinomycetes</taxon>
        <taxon>Mycobacteriales</taxon>
        <taxon>Nocardiaceae</taxon>
        <taxon>Nocardia</taxon>
    </lineage>
</organism>
<evidence type="ECO:0000256" key="5">
    <source>
        <dbReference type="ARBA" id="ARBA00011959"/>
    </source>
</evidence>
<evidence type="ECO:0000256" key="8">
    <source>
        <dbReference type="ARBA" id="ARBA00023277"/>
    </source>
</evidence>
<reference evidence="11" key="1">
    <citation type="journal article" date="2019" name="Int. J. Syst. Evol. Microbiol.">
        <title>The Global Catalogue of Microorganisms (GCM) 10K type strain sequencing project: providing services to taxonomists for standard genome sequencing and annotation.</title>
        <authorList>
            <consortium name="The Broad Institute Genomics Platform"/>
            <consortium name="The Broad Institute Genome Sequencing Center for Infectious Disease"/>
            <person name="Wu L."/>
            <person name="Ma J."/>
        </authorList>
    </citation>
    <scope>NUCLEOTIDE SEQUENCE [LARGE SCALE GENOMIC DNA]</scope>
    <source>
        <strain evidence="11">CGMCC 4.7329</strain>
    </source>
</reference>
<dbReference type="NCBIfam" id="TIGR02133">
    <property type="entry name" value="RPI_actino"/>
    <property type="match status" value="1"/>
</dbReference>
<dbReference type="EC" id="5.3.1.6" evidence="5"/>
<evidence type="ECO:0000256" key="3">
    <source>
        <dbReference type="ARBA" id="ARBA00008754"/>
    </source>
</evidence>
<dbReference type="PANTHER" id="PTHR30345:SF0">
    <property type="entry name" value="DNA DAMAGE-REPAIR_TOLERATION PROTEIN DRT102"/>
    <property type="match status" value="1"/>
</dbReference>
<proteinExistence type="inferred from homology"/>
<dbReference type="Pfam" id="PF02502">
    <property type="entry name" value="LacAB_rpiB"/>
    <property type="match status" value="1"/>
</dbReference>
<dbReference type="EMBL" id="BMNE01000006">
    <property type="protein sequence ID" value="GGN91051.1"/>
    <property type="molecule type" value="Genomic_DNA"/>
</dbReference>
<dbReference type="SUPFAM" id="SSF89623">
    <property type="entry name" value="Ribose/Galactose isomerase RpiB/AlsB"/>
    <property type="match status" value="1"/>
</dbReference>
<dbReference type="GO" id="GO:0016853">
    <property type="term" value="F:isomerase activity"/>
    <property type="evidence" value="ECO:0007669"/>
    <property type="project" value="UniProtKB-KW"/>
</dbReference>
<evidence type="ECO:0000256" key="2">
    <source>
        <dbReference type="ARBA" id="ARBA00004988"/>
    </source>
</evidence>
<sequence>MRFVRVHETTLSGPDTIAAMRVYLGADHAGFELKNHVKAHLQEAGHEVVDCGALEYDALDDYPAFCIEAARRTVADPGSLGLVFGGSGNGEQIAANKVPGARCALAWSVETAKLAREHNNAQLIGIGGRMHTTEEALAIVDAFIAQPWSEEARHQRRIDILADYEKSGVAPEVPAY</sequence>
<keyword evidence="8" id="KW-0119">Carbohydrate metabolism</keyword>
<dbReference type="PIRSF" id="PIRSF005384">
    <property type="entry name" value="RpiB_LacA_B"/>
    <property type="match status" value="1"/>
</dbReference>
<accession>A0ABQ2KRD8</accession>
<evidence type="ECO:0000256" key="9">
    <source>
        <dbReference type="ARBA" id="ARBA00032117"/>
    </source>
</evidence>
<comment type="catalytic activity">
    <reaction evidence="1">
        <text>aldehydo-D-ribose 5-phosphate = D-ribulose 5-phosphate</text>
        <dbReference type="Rhea" id="RHEA:14657"/>
        <dbReference type="ChEBI" id="CHEBI:58121"/>
        <dbReference type="ChEBI" id="CHEBI:58273"/>
        <dbReference type="EC" id="5.3.1.6"/>
    </reaction>
</comment>
<dbReference type="Proteomes" id="UP000658127">
    <property type="component" value="Unassembled WGS sequence"/>
</dbReference>
<comment type="pathway">
    <text evidence="2">Carbohydrate degradation; pentose phosphate pathway; D-ribose 5-phosphate from D-ribulose 5-phosphate (non-oxidative stage): step 1/1.</text>
</comment>